<reference evidence="2" key="1">
    <citation type="submission" date="2019-12" db="EMBL/GenBank/DDBJ databases">
        <title>An insight into the sialome of adult female Ixodes ricinus ticks feeding for 6 days.</title>
        <authorList>
            <person name="Perner J."/>
            <person name="Ribeiro J.M.C."/>
        </authorList>
    </citation>
    <scope>NUCLEOTIDE SEQUENCE</scope>
    <source>
        <strain evidence="2">Semi-engorged</strain>
        <tissue evidence="2">Salivary glands</tissue>
    </source>
</reference>
<proteinExistence type="predicted"/>
<feature type="chain" id="PRO_5025492078" evidence="1">
    <location>
        <begin position="21"/>
        <end position="83"/>
    </location>
</feature>
<evidence type="ECO:0000313" key="2">
    <source>
        <dbReference type="EMBL" id="MXU84940.1"/>
    </source>
</evidence>
<sequence>MQVLLLKGLVFIAILGPLQSICYNLQLVPSVYCPQFPGVCRLPVVTIRGCPLPKTPSKFSRASVRPDTGQPAISQFFWKECGA</sequence>
<accession>A0A6B0U8F2</accession>
<organism evidence="2">
    <name type="scientific">Ixodes ricinus</name>
    <name type="common">Common tick</name>
    <name type="synonym">Acarus ricinus</name>
    <dbReference type="NCBI Taxonomy" id="34613"/>
    <lineage>
        <taxon>Eukaryota</taxon>
        <taxon>Metazoa</taxon>
        <taxon>Ecdysozoa</taxon>
        <taxon>Arthropoda</taxon>
        <taxon>Chelicerata</taxon>
        <taxon>Arachnida</taxon>
        <taxon>Acari</taxon>
        <taxon>Parasitiformes</taxon>
        <taxon>Ixodida</taxon>
        <taxon>Ixodoidea</taxon>
        <taxon>Ixodidae</taxon>
        <taxon>Ixodinae</taxon>
        <taxon>Ixodes</taxon>
    </lineage>
</organism>
<protein>
    <submittedName>
        <fullName evidence="2">Putative secreted protein</fullName>
    </submittedName>
</protein>
<feature type="signal peptide" evidence="1">
    <location>
        <begin position="1"/>
        <end position="20"/>
    </location>
</feature>
<evidence type="ECO:0000256" key="1">
    <source>
        <dbReference type="SAM" id="SignalP"/>
    </source>
</evidence>
<dbReference type="EMBL" id="GIFC01002857">
    <property type="protein sequence ID" value="MXU84940.1"/>
    <property type="molecule type" value="Transcribed_RNA"/>
</dbReference>
<name>A0A6B0U8F2_IXORI</name>
<dbReference type="AlphaFoldDB" id="A0A6B0U8F2"/>
<keyword evidence="1" id="KW-0732">Signal</keyword>